<feature type="compositionally biased region" description="Low complexity" evidence="1">
    <location>
        <begin position="1"/>
        <end position="11"/>
    </location>
</feature>
<feature type="compositionally biased region" description="Low complexity" evidence="1">
    <location>
        <begin position="412"/>
        <end position="434"/>
    </location>
</feature>
<reference evidence="3" key="1">
    <citation type="journal article" date="2014" name="Int. J. Syst. Evol. Microbiol.">
        <title>Complete genome sequence of Corynebacterium casei LMG S-19264T (=DSM 44701T), isolated from a smear-ripened cheese.</title>
        <authorList>
            <consortium name="US DOE Joint Genome Institute (JGI-PGF)"/>
            <person name="Walter F."/>
            <person name="Albersmeier A."/>
            <person name="Kalinowski J."/>
            <person name="Ruckert C."/>
        </authorList>
    </citation>
    <scope>NUCLEOTIDE SEQUENCE</scope>
    <source>
        <strain evidence="3">JCM 4490</strain>
    </source>
</reference>
<feature type="compositionally biased region" description="Pro residues" evidence="1">
    <location>
        <begin position="331"/>
        <end position="342"/>
    </location>
</feature>
<feature type="compositionally biased region" description="Polar residues" evidence="1">
    <location>
        <begin position="100"/>
        <end position="111"/>
    </location>
</feature>
<feature type="compositionally biased region" description="Pro residues" evidence="1">
    <location>
        <begin position="25"/>
        <end position="40"/>
    </location>
</feature>
<feature type="region of interest" description="Disordered" evidence="1">
    <location>
        <begin position="1"/>
        <end position="51"/>
    </location>
</feature>
<organism evidence="3 4">
    <name type="scientific">Streptomyces lucensis JCM 4490</name>
    <dbReference type="NCBI Taxonomy" id="1306176"/>
    <lineage>
        <taxon>Bacteria</taxon>
        <taxon>Bacillati</taxon>
        <taxon>Actinomycetota</taxon>
        <taxon>Actinomycetes</taxon>
        <taxon>Kitasatosporales</taxon>
        <taxon>Streptomycetaceae</taxon>
        <taxon>Streptomyces</taxon>
    </lineage>
</organism>
<dbReference type="Proteomes" id="UP000620224">
    <property type="component" value="Unassembled WGS sequence"/>
</dbReference>
<sequence>MSVDPPSSGRPTGPPSGPLSGSNRPPGPPPPSEPPPPPSQPSRGGPAEPHGPWWKSVPRVVAVTAAVVVAVVLAVVLTRPGGAPSAKGGEVFLQSANSAGPNPYTKSTARQSSALPPPSGSAAPSTGTVNAVRGVSGGAPGLYGGTQKVAACDVEQQIRFLRADPARNRSFASVAGVEPAGVPGYLRSLTPVQLRVDTRVTNHGYRDGRATAYQAVLQAGTAVLVDGHGVPRVRCACGNPLTPPVAQRAAPEPVGARWPSYRPSGVVVVMPARKPLDVFVIYDSRHDDWIHRQRADRDCRHDRRAKPPAEPHPWATPGGPSWSQSSSPGSPSSPPGSSPSPPSSASSSSPQSKPPESRTPETKPPGSGTPESRSPQSSTPKPSSPESKGSEPSSESSPESPSKPSSEPPASTPAQPSSGPRSAGTTPTGEATGGKTDRSAGTSAPSRPPDSGLPRT</sequence>
<dbReference type="EMBL" id="BMUE01000003">
    <property type="protein sequence ID" value="GGW41028.1"/>
    <property type="molecule type" value="Genomic_DNA"/>
</dbReference>
<proteinExistence type="predicted"/>
<accession>A0A918J1N0</accession>
<dbReference type="Pfam" id="PF20568">
    <property type="entry name" value="DUF6777"/>
    <property type="match status" value="1"/>
</dbReference>
<comment type="caution">
    <text evidence="3">The sequence shown here is derived from an EMBL/GenBank/DDBJ whole genome shotgun (WGS) entry which is preliminary data.</text>
</comment>
<feature type="region of interest" description="Disordered" evidence="1">
    <location>
        <begin position="295"/>
        <end position="456"/>
    </location>
</feature>
<dbReference type="RefSeq" id="WP_190014257.1">
    <property type="nucleotide sequence ID" value="NZ_BMUE01000003.1"/>
</dbReference>
<dbReference type="InterPro" id="IPR046704">
    <property type="entry name" value="DUF6777"/>
</dbReference>
<feature type="region of interest" description="Disordered" evidence="1">
    <location>
        <begin position="100"/>
        <end position="132"/>
    </location>
</feature>
<keyword evidence="4" id="KW-1185">Reference proteome</keyword>
<evidence type="ECO:0000313" key="4">
    <source>
        <dbReference type="Proteomes" id="UP000620224"/>
    </source>
</evidence>
<name>A0A918J1N0_9ACTN</name>
<feature type="compositionally biased region" description="Low complexity" evidence="1">
    <location>
        <begin position="374"/>
        <end position="405"/>
    </location>
</feature>
<protein>
    <recommendedName>
        <fullName evidence="2">DUF6777 domain-containing protein</fullName>
    </recommendedName>
</protein>
<feature type="compositionally biased region" description="Basic and acidic residues" evidence="1">
    <location>
        <begin position="295"/>
        <end position="309"/>
    </location>
</feature>
<feature type="compositionally biased region" description="Low complexity" evidence="1">
    <location>
        <begin position="317"/>
        <end position="330"/>
    </location>
</feature>
<feature type="domain" description="DUF6777" evidence="2">
    <location>
        <begin position="134"/>
        <end position="294"/>
    </location>
</feature>
<dbReference type="AlphaFoldDB" id="A0A918J1N0"/>
<evidence type="ECO:0000259" key="2">
    <source>
        <dbReference type="Pfam" id="PF20568"/>
    </source>
</evidence>
<evidence type="ECO:0000313" key="3">
    <source>
        <dbReference type="EMBL" id="GGW41028.1"/>
    </source>
</evidence>
<gene>
    <name evidence="3" type="ORF">GCM10010503_16480</name>
</gene>
<evidence type="ECO:0000256" key="1">
    <source>
        <dbReference type="SAM" id="MobiDB-lite"/>
    </source>
</evidence>
<reference evidence="3" key="2">
    <citation type="submission" date="2020-09" db="EMBL/GenBank/DDBJ databases">
        <authorList>
            <person name="Sun Q."/>
            <person name="Ohkuma M."/>
        </authorList>
    </citation>
    <scope>NUCLEOTIDE SEQUENCE</scope>
    <source>
        <strain evidence="3">JCM 4490</strain>
    </source>
</reference>